<dbReference type="InterPro" id="IPR035069">
    <property type="entry name" value="TTHA1013/TTHA0281-like"/>
</dbReference>
<sequence length="81" mass="9405">MLLKYISSAMKKAKYEVLKEDNTYYGEIPGFKGVYANSSSLEKCKEELEEVLEEWLFYRISRNLPIPIVDGIELKIKKIAV</sequence>
<dbReference type="EMBL" id="BART01000669">
    <property type="protein sequence ID" value="GAG74172.1"/>
    <property type="molecule type" value="Genomic_DNA"/>
</dbReference>
<evidence type="ECO:0008006" key="2">
    <source>
        <dbReference type="Google" id="ProtNLM"/>
    </source>
</evidence>
<protein>
    <recommendedName>
        <fullName evidence="2">HicB-like antitoxin of toxin-antitoxin system domain-containing protein</fullName>
    </recommendedName>
</protein>
<organism evidence="1">
    <name type="scientific">marine sediment metagenome</name>
    <dbReference type="NCBI Taxonomy" id="412755"/>
    <lineage>
        <taxon>unclassified sequences</taxon>
        <taxon>metagenomes</taxon>
        <taxon>ecological metagenomes</taxon>
    </lineage>
</organism>
<reference evidence="1" key="1">
    <citation type="journal article" date="2014" name="Front. Microbiol.">
        <title>High frequency of phylogenetically diverse reductive dehalogenase-homologous genes in deep subseafloor sedimentary metagenomes.</title>
        <authorList>
            <person name="Kawai M."/>
            <person name="Futagami T."/>
            <person name="Toyoda A."/>
            <person name="Takaki Y."/>
            <person name="Nishi S."/>
            <person name="Hori S."/>
            <person name="Arai W."/>
            <person name="Tsubouchi T."/>
            <person name="Morono Y."/>
            <person name="Uchiyama I."/>
            <person name="Ito T."/>
            <person name="Fujiyama A."/>
            <person name="Inagaki F."/>
            <person name="Takami H."/>
        </authorList>
    </citation>
    <scope>NUCLEOTIDE SEQUENCE</scope>
    <source>
        <strain evidence="1">Expedition CK06-06</strain>
    </source>
</reference>
<dbReference type="AlphaFoldDB" id="X1AYC1"/>
<dbReference type="Gene3D" id="3.30.160.250">
    <property type="match status" value="1"/>
</dbReference>
<proteinExistence type="predicted"/>
<dbReference type="Pfam" id="PF21748">
    <property type="entry name" value="UPF0150"/>
    <property type="match status" value="1"/>
</dbReference>
<dbReference type="SUPFAM" id="SSF143100">
    <property type="entry name" value="TTHA1013/TTHA0281-like"/>
    <property type="match status" value="1"/>
</dbReference>
<evidence type="ECO:0000313" key="1">
    <source>
        <dbReference type="EMBL" id="GAG74172.1"/>
    </source>
</evidence>
<accession>X1AYC1</accession>
<comment type="caution">
    <text evidence="1">The sequence shown here is derived from an EMBL/GenBank/DDBJ whole genome shotgun (WGS) entry which is preliminary data.</text>
</comment>
<dbReference type="InterPro" id="IPR049389">
    <property type="entry name" value="TTHA0281-like"/>
</dbReference>
<name>X1AYC1_9ZZZZ</name>
<gene>
    <name evidence="1" type="ORF">S01H4_02895</name>
</gene>